<dbReference type="EMBL" id="LUCH01000373">
    <property type="protein sequence ID" value="KAF5405316.1"/>
    <property type="molecule type" value="Genomic_DNA"/>
</dbReference>
<keyword evidence="2" id="KW-0677">Repeat</keyword>
<dbReference type="OrthoDB" id="449052at2759"/>
<feature type="domain" description="CBS" evidence="6">
    <location>
        <begin position="145"/>
        <end position="203"/>
    </location>
</feature>
<evidence type="ECO:0000256" key="5">
    <source>
        <dbReference type="PROSITE-ProRule" id="PRU00703"/>
    </source>
</evidence>
<dbReference type="InterPro" id="IPR050511">
    <property type="entry name" value="AMPK_gamma/SDS23_families"/>
</dbReference>
<dbReference type="PANTHER" id="PTHR13780:SF35">
    <property type="entry name" value="LD22662P"/>
    <property type="match status" value="1"/>
</dbReference>
<dbReference type="Proteomes" id="UP000748531">
    <property type="component" value="Unassembled WGS sequence"/>
</dbReference>
<proteinExistence type="inferred from homology"/>
<dbReference type="Gene3D" id="3.10.580.10">
    <property type="entry name" value="CBS-domain"/>
    <property type="match status" value="2"/>
</dbReference>
<evidence type="ECO:0000256" key="1">
    <source>
        <dbReference type="ARBA" id="ARBA00006750"/>
    </source>
</evidence>
<dbReference type="InterPro" id="IPR000644">
    <property type="entry name" value="CBS_dom"/>
</dbReference>
<evidence type="ECO:0000313" key="8">
    <source>
        <dbReference type="Proteomes" id="UP000748531"/>
    </source>
</evidence>
<sequence>MPKKNKRKHAFVVNRMPPDGKECLIFRNQNSSSGSSVTIESLELKQNAFFYFFKHHTCYDLLPASAKLVILDTELRIKKAFYALVFNNVRSAILWDSIQQTFVGILTITDFIKVLVNNFEPKLCRMGGFETETISEWRSLDPKTAHHPLVYTSPESSLLEAARLLIKHRFHRLPIIDPVFGNPLHILTHKRILKYLYLNRYKLPQSTQMSQTLDELRLGTYVPSVHVIRQETPIIDALRLFLIHNVSCLPVVDSNNRLTELYAKFDVFNLAVTRSYTELHMSVHDALAFHRHNRERYPHPLTCLKTDKLESVIERVVKSGVHRLIIVDQQHLIEGLISLSDILKFLISEPPSNDLANHILSGLGKTKTRNPSSRASRCIFTFGATHFTRKNIRLYNYYPKQPLLADTQAHAAYLVNFRMQFLMTISLLQKCTNTYFQKKSLDSFAYM</sequence>
<keyword evidence="7" id="KW-0418">Kinase</keyword>
<dbReference type="GO" id="GO:0031588">
    <property type="term" value="C:nucleotide-activated protein kinase complex"/>
    <property type="evidence" value="ECO:0007669"/>
    <property type="project" value="TreeGrafter"/>
</dbReference>
<name>A0A8J4TNF6_9TREM</name>
<dbReference type="GO" id="GO:0016301">
    <property type="term" value="F:kinase activity"/>
    <property type="evidence" value="ECO:0007669"/>
    <property type="project" value="UniProtKB-KW"/>
</dbReference>
<dbReference type="PANTHER" id="PTHR13780">
    <property type="entry name" value="AMP-ACTIVATED PROTEIN KINASE, GAMMA REGULATORY SUBUNIT"/>
    <property type="match status" value="1"/>
</dbReference>
<dbReference type="GO" id="GO:0005737">
    <property type="term" value="C:cytoplasm"/>
    <property type="evidence" value="ECO:0007669"/>
    <property type="project" value="TreeGrafter"/>
</dbReference>
<dbReference type="AlphaFoldDB" id="A0A8J4TNF6"/>
<organism evidence="7 8">
    <name type="scientific">Paragonimus heterotremus</name>
    <dbReference type="NCBI Taxonomy" id="100268"/>
    <lineage>
        <taxon>Eukaryota</taxon>
        <taxon>Metazoa</taxon>
        <taxon>Spiralia</taxon>
        <taxon>Lophotrochozoa</taxon>
        <taxon>Platyhelminthes</taxon>
        <taxon>Trematoda</taxon>
        <taxon>Digenea</taxon>
        <taxon>Plagiorchiida</taxon>
        <taxon>Troglotremata</taxon>
        <taxon>Troglotrematidae</taxon>
        <taxon>Paragonimus</taxon>
    </lineage>
</organism>
<keyword evidence="8" id="KW-1185">Reference proteome</keyword>
<dbReference type="GO" id="GO:0005634">
    <property type="term" value="C:nucleus"/>
    <property type="evidence" value="ECO:0007669"/>
    <property type="project" value="TreeGrafter"/>
</dbReference>
<evidence type="ECO:0000256" key="4">
    <source>
        <dbReference type="ARBA" id="ARBA00025878"/>
    </source>
</evidence>
<evidence type="ECO:0000256" key="3">
    <source>
        <dbReference type="ARBA" id="ARBA00023122"/>
    </source>
</evidence>
<reference evidence="7" key="1">
    <citation type="submission" date="2019-05" db="EMBL/GenBank/DDBJ databases">
        <title>Annotation for the trematode Paragonimus heterotremus.</title>
        <authorList>
            <person name="Choi Y.-J."/>
        </authorList>
    </citation>
    <scope>NUCLEOTIDE SEQUENCE</scope>
    <source>
        <strain evidence="7">LC</strain>
    </source>
</reference>
<feature type="domain" description="CBS" evidence="6">
    <location>
        <begin position="221"/>
        <end position="279"/>
    </location>
</feature>
<evidence type="ECO:0000256" key="2">
    <source>
        <dbReference type="ARBA" id="ARBA00022737"/>
    </source>
</evidence>
<dbReference type="InterPro" id="IPR046342">
    <property type="entry name" value="CBS_dom_sf"/>
</dbReference>
<accession>A0A8J4TNF6</accession>
<comment type="subunit">
    <text evidence="4">AMPK is a heterotrimer of an alpha catalytic subunit (PRKAA1 or PRKAA2), a beta (PRKAB1 or PRKAB2) and a gamma non-catalytic subunits (PRKAG1, PRKAG2 or PRKAG3). Interacts with FNIP1 and FNIP2.</text>
</comment>
<dbReference type="SUPFAM" id="SSF54631">
    <property type="entry name" value="CBS-domain pair"/>
    <property type="match status" value="2"/>
</dbReference>
<feature type="domain" description="CBS" evidence="6">
    <location>
        <begin position="64"/>
        <end position="122"/>
    </location>
</feature>
<evidence type="ECO:0000313" key="7">
    <source>
        <dbReference type="EMBL" id="KAF5405316.1"/>
    </source>
</evidence>
<dbReference type="PROSITE" id="PS51371">
    <property type="entry name" value="CBS"/>
    <property type="match status" value="4"/>
</dbReference>
<comment type="caution">
    <text evidence="7">The sequence shown here is derived from an EMBL/GenBank/DDBJ whole genome shotgun (WGS) entry which is preliminary data.</text>
</comment>
<comment type="similarity">
    <text evidence="1">Belongs to the 5'-AMP-activated protein kinase gamma subunit family.</text>
</comment>
<keyword evidence="7" id="KW-0808">Transferase</keyword>
<evidence type="ECO:0000259" key="6">
    <source>
        <dbReference type="PROSITE" id="PS51371"/>
    </source>
</evidence>
<dbReference type="CDD" id="cd04618">
    <property type="entry name" value="CBS_euAMPK_gamma-like_repeat1"/>
    <property type="match status" value="1"/>
</dbReference>
<dbReference type="GO" id="GO:0019887">
    <property type="term" value="F:protein kinase regulator activity"/>
    <property type="evidence" value="ECO:0007669"/>
    <property type="project" value="TreeGrafter"/>
</dbReference>
<protein>
    <submittedName>
        <fullName evidence="7">AMP-activated protein kinase gamma B</fullName>
    </submittedName>
</protein>
<gene>
    <name evidence="7" type="ORF">PHET_01207</name>
</gene>
<dbReference type="GO" id="GO:0016208">
    <property type="term" value="F:AMP binding"/>
    <property type="evidence" value="ECO:0007669"/>
    <property type="project" value="TreeGrafter"/>
</dbReference>
<dbReference type="GO" id="GO:0019901">
    <property type="term" value="F:protein kinase binding"/>
    <property type="evidence" value="ECO:0007669"/>
    <property type="project" value="TreeGrafter"/>
</dbReference>
<dbReference type="SMART" id="SM00116">
    <property type="entry name" value="CBS"/>
    <property type="match status" value="4"/>
</dbReference>
<keyword evidence="3 5" id="KW-0129">CBS domain</keyword>
<feature type="domain" description="CBS" evidence="6">
    <location>
        <begin position="296"/>
        <end position="355"/>
    </location>
</feature>
<dbReference type="CDD" id="cd04641">
    <property type="entry name" value="CBS_euAMPK_gamma-like_repeat2"/>
    <property type="match status" value="1"/>
</dbReference>
<dbReference type="Pfam" id="PF00571">
    <property type="entry name" value="CBS"/>
    <property type="match status" value="3"/>
</dbReference>